<dbReference type="InterPro" id="IPR011009">
    <property type="entry name" value="Kinase-like_dom_sf"/>
</dbReference>
<dbReference type="OrthoDB" id="2677720at2"/>
<name>A0A0U5AX85_9BACL</name>
<dbReference type="PROSITE" id="PS51178">
    <property type="entry name" value="PASTA"/>
    <property type="match status" value="1"/>
</dbReference>
<dbReference type="Pfam" id="PF03793">
    <property type="entry name" value="PASTA"/>
    <property type="match status" value="1"/>
</dbReference>
<feature type="transmembrane region" description="Helical" evidence="2">
    <location>
        <begin position="281"/>
        <end position="303"/>
    </location>
</feature>
<keyword evidence="2" id="KW-0812">Transmembrane</keyword>
<dbReference type="Proteomes" id="UP000217696">
    <property type="component" value="Chromosome"/>
</dbReference>
<dbReference type="InterPro" id="IPR005543">
    <property type="entry name" value="PASTA_dom"/>
</dbReference>
<reference evidence="3 4" key="1">
    <citation type="submission" date="2015-12" db="EMBL/GenBank/DDBJ databases">
        <title>Genome sequence of Aneurinibacillus soli.</title>
        <authorList>
            <person name="Lee J.S."/>
            <person name="Lee K.C."/>
            <person name="Kim K.K."/>
            <person name="Lee B.W."/>
        </authorList>
    </citation>
    <scope>NUCLEOTIDE SEQUENCE [LARGE SCALE GENOMIC DNA]</scope>
    <source>
        <strain evidence="3 4">CB4</strain>
    </source>
</reference>
<feature type="compositionally biased region" description="Basic and acidic residues" evidence="1">
    <location>
        <begin position="254"/>
        <end position="264"/>
    </location>
</feature>
<dbReference type="SUPFAM" id="SSF54184">
    <property type="entry name" value="Penicillin-binding protein 2x (pbp-2x), c-terminal domain"/>
    <property type="match status" value="1"/>
</dbReference>
<feature type="region of interest" description="Disordered" evidence="1">
    <location>
        <begin position="245"/>
        <end position="276"/>
    </location>
</feature>
<dbReference type="AlphaFoldDB" id="A0A0U5AX85"/>
<keyword evidence="2" id="KW-1133">Transmembrane helix</keyword>
<keyword evidence="4" id="KW-1185">Reference proteome</keyword>
<dbReference type="SUPFAM" id="SSF56112">
    <property type="entry name" value="Protein kinase-like (PK-like)"/>
    <property type="match status" value="1"/>
</dbReference>
<dbReference type="RefSeq" id="WP_096466105.1">
    <property type="nucleotide sequence ID" value="NZ_AP017312.1"/>
</dbReference>
<dbReference type="SMART" id="SM00740">
    <property type="entry name" value="PASTA"/>
    <property type="match status" value="1"/>
</dbReference>
<gene>
    <name evidence="3" type="ORF">CB4_02515</name>
</gene>
<dbReference type="KEGG" id="asoc:CB4_02515"/>
<sequence>MNHDLHDRYVPDTRLYEGVGGQLYRGHDSLLKRDVLIYLVSEKAVPSERVMHGEAALEILSRGETTDGIFYVLEYIPGLLLSQAGVKLSLKEALGMSRQFVSILLEACAVRGRGLRLTADNLWLTETGEVKVIDSWSVDEAAIGHEIEQVFRLIHYIMFGDVKLVLPPAQIIEELALSYAGDPFIIRKSLRGMARRAEKKAADRYEEMLAQTFEDITALYQYIKNTQLAAGKKAVDIPVKKERIVESEEPPQSRLRDTRRERAAMRGQKKKKRSNWTMPRIPARIITMLAIGLVLLIGGVAAFSGSGTDSKAQTPATDKPVAGVEVPDVGGMTLAEAGQKLDAAGIRYKYYLESSFSKTGTVFKQNPQAGERISRVDSVELWVSQ</sequence>
<protein>
    <submittedName>
        <fullName evidence="3">PASTA domain protein</fullName>
    </submittedName>
</protein>
<evidence type="ECO:0000313" key="4">
    <source>
        <dbReference type="Proteomes" id="UP000217696"/>
    </source>
</evidence>
<keyword evidence="2" id="KW-0472">Membrane</keyword>
<evidence type="ECO:0000256" key="1">
    <source>
        <dbReference type="SAM" id="MobiDB-lite"/>
    </source>
</evidence>
<dbReference type="Gene3D" id="3.30.10.20">
    <property type="match status" value="1"/>
</dbReference>
<proteinExistence type="predicted"/>
<organism evidence="3 4">
    <name type="scientific">Aneurinibacillus soli</name>
    <dbReference type="NCBI Taxonomy" id="1500254"/>
    <lineage>
        <taxon>Bacteria</taxon>
        <taxon>Bacillati</taxon>
        <taxon>Bacillota</taxon>
        <taxon>Bacilli</taxon>
        <taxon>Bacillales</taxon>
        <taxon>Paenibacillaceae</taxon>
        <taxon>Aneurinibacillus group</taxon>
        <taxon>Aneurinibacillus</taxon>
    </lineage>
</organism>
<accession>A0A0U5AX85</accession>
<dbReference type="EMBL" id="AP017312">
    <property type="protein sequence ID" value="BAU28341.1"/>
    <property type="molecule type" value="Genomic_DNA"/>
</dbReference>
<dbReference type="CDD" id="cd06577">
    <property type="entry name" value="PASTA_pknB"/>
    <property type="match status" value="1"/>
</dbReference>
<evidence type="ECO:0000256" key="2">
    <source>
        <dbReference type="SAM" id="Phobius"/>
    </source>
</evidence>
<evidence type="ECO:0000313" key="3">
    <source>
        <dbReference type="EMBL" id="BAU28341.1"/>
    </source>
</evidence>